<dbReference type="EMBL" id="GGEC01029624">
    <property type="protein sequence ID" value="MBX10108.1"/>
    <property type="molecule type" value="Transcribed_RNA"/>
</dbReference>
<organism evidence="1">
    <name type="scientific">Rhizophora mucronata</name>
    <name type="common">Asiatic mangrove</name>
    <dbReference type="NCBI Taxonomy" id="61149"/>
    <lineage>
        <taxon>Eukaryota</taxon>
        <taxon>Viridiplantae</taxon>
        <taxon>Streptophyta</taxon>
        <taxon>Embryophyta</taxon>
        <taxon>Tracheophyta</taxon>
        <taxon>Spermatophyta</taxon>
        <taxon>Magnoliopsida</taxon>
        <taxon>eudicotyledons</taxon>
        <taxon>Gunneridae</taxon>
        <taxon>Pentapetalae</taxon>
        <taxon>rosids</taxon>
        <taxon>fabids</taxon>
        <taxon>Malpighiales</taxon>
        <taxon>Rhizophoraceae</taxon>
        <taxon>Rhizophora</taxon>
    </lineage>
</organism>
<dbReference type="AlphaFoldDB" id="A0A2P2KWN2"/>
<protein>
    <submittedName>
        <fullName evidence="1">Uncharacterized protein LOC105112702 isoform X2</fullName>
    </submittedName>
</protein>
<reference evidence="1" key="1">
    <citation type="submission" date="2018-02" db="EMBL/GenBank/DDBJ databases">
        <title>Rhizophora mucronata_Transcriptome.</title>
        <authorList>
            <person name="Meera S.P."/>
            <person name="Sreeshan A."/>
            <person name="Augustine A."/>
        </authorList>
    </citation>
    <scope>NUCLEOTIDE SEQUENCE</scope>
    <source>
        <tissue evidence="1">Leaf</tissue>
    </source>
</reference>
<proteinExistence type="predicted"/>
<evidence type="ECO:0000313" key="1">
    <source>
        <dbReference type="EMBL" id="MBX10108.1"/>
    </source>
</evidence>
<accession>A0A2P2KWN2</accession>
<sequence length="23" mass="2579">MLYFVLVVEASSFDGFSLVEKVV</sequence>
<name>A0A2P2KWN2_RHIMU</name>